<dbReference type="Pfam" id="PF00583">
    <property type="entry name" value="Acetyltransf_1"/>
    <property type="match status" value="1"/>
</dbReference>
<dbReference type="Gene3D" id="3.40.630.30">
    <property type="match status" value="1"/>
</dbReference>
<protein>
    <submittedName>
        <fullName evidence="2">GNAT family N-acetyltransferase</fullName>
    </submittedName>
</protein>
<dbReference type="AlphaFoldDB" id="A0A356LF76"/>
<accession>A0A356LF76</accession>
<dbReference type="PROSITE" id="PS51186">
    <property type="entry name" value="GNAT"/>
    <property type="match status" value="1"/>
</dbReference>
<sequence length="187" mass="19859">MMMSTENCSQARAPSIGMRALHVDDLPQMLALQASVYPPALLESAQVLASKIGAVPAGWTSLAATDGDTLCAYALGYPWRSELQPCWNRPLALQHDCDVLYLHDVAVSPAYAGRGLANELVSQLMRQGQQLGLSRAILIAVEGAQGYWSRLGFVAIPTGSTDSAFGGDAVLMQRELAPPGSMLLDTA</sequence>
<evidence type="ECO:0000313" key="3">
    <source>
        <dbReference type="Proteomes" id="UP000264036"/>
    </source>
</evidence>
<proteinExistence type="predicted"/>
<dbReference type="CDD" id="cd04301">
    <property type="entry name" value="NAT_SF"/>
    <property type="match status" value="1"/>
</dbReference>
<comment type="caution">
    <text evidence="2">The sequence shown here is derived from an EMBL/GenBank/DDBJ whole genome shotgun (WGS) entry which is preliminary data.</text>
</comment>
<keyword evidence="2" id="KW-0808">Transferase</keyword>
<dbReference type="GO" id="GO:0016747">
    <property type="term" value="F:acyltransferase activity, transferring groups other than amino-acyl groups"/>
    <property type="evidence" value="ECO:0007669"/>
    <property type="project" value="InterPro"/>
</dbReference>
<dbReference type="EMBL" id="DOEK01000016">
    <property type="protein sequence ID" value="HBP29145.1"/>
    <property type="molecule type" value="Genomic_DNA"/>
</dbReference>
<dbReference type="Proteomes" id="UP000264036">
    <property type="component" value="Unassembled WGS sequence"/>
</dbReference>
<reference evidence="2 3" key="1">
    <citation type="journal article" date="2018" name="Nat. Biotechnol.">
        <title>A standardized bacterial taxonomy based on genome phylogeny substantially revises the tree of life.</title>
        <authorList>
            <person name="Parks D.H."/>
            <person name="Chuvochina M."/>
            <person name="Waite D.W."/>
            <person name="Rinke C."/>
            <person name="Skarshewski A."/>
            <person name="Chaumeil P.A."/>
            <person name="Hugenholtz P."/>
        </authorList>
    </citation>
    <scope>NUCLEOTIDE SEQUENCE [LARGE SCALE GENOMIC DNA]</scope>
    <source>
        <strain evidence="2">UBA10707</strain>
    </source>
</reference>
<gene>
    <name evidence="2" type="ORF">DD666_06995</name>
</gene>
<evidence type="ECO:0000259" key="1">
    <source>
        <dbReference type="PROSITE" id="PS51186"/>
    </source>
</evidence>
<feature type="domain" description="N-acetyltransferase" evidence="1">
    <location>
        <begin position="16"/>
        <end position="177"/>
    </location>
</feature>
<name>A0A356LF76_9BURK</name>
<dbReference type="InterPro" id="IPR000182">
    <property type="entry name" value="GNAT_dom"/>
</dbReference>
<dbReference type="SUPFAM" id="SSF55729">
    <property type="entry name" value="Acyl-CoA N-acyltransferases (Nat)"/>
    <property type="match status" value="1"/>
</dbReference>
<dbReference type="InterPro" id="IPR016181">
    <property type="entry name" value="Acyl_CoA_acyltransferase"/>
</dbReference>
<organism evidence="2 3">
    <name type="scientific">Advenella kashmirensis</name>
    <dbReference type="NCBI Taxonomy" id="310575"/>
    <lineage>
        <taxon>Bacteria</taxon>
        <taxon>Pseudomonadati</taxon>
        <taxon>Pseudomonadota</taxon>
        <taxon>Betaproteobacteria</taxon>
        <taxon>Burkholderiales</taxon>
        <taxon>Alcaligenaceae</taxon>
    </lineage>
</organism>
<evidence type="ECO:0000313" key="2">
    <source>
        <dbReference type="EMBL" id="HBP29145.1"/>
    </source>
</evidence>